<reference evidence="15 16" key="1">
    <citation type="submission" date="2014-03" db="EMBL/GenBank/DDBJ databases">
        <title>Draft genome of the hookworm Oesophagostomum dentatum.</title>
        <authorList>
            <person name="Mitreva M."/>
        </authorList>
    </citation>
    <scope>NUCLEOTIDE SEQUENCE [LARGE SCALE GENOMIC DNA]</scope>
    <source>
        <strain evidence="15 16">OD-Hann</strain>
    </source>
</reference>
<dbReference type="PROSITE" id="PS51044">
    <property type="entry name" value="ZF_SP_RING"/>
    <property type="match status" value="1"/>
</dbReference>
<accession>A0A0B1SN84</accession>
<evidence type="ECO:0000256" key="11">
    <source>
        <dbReference type="ARBA" id="ARBA00031731"/>
    </source>
</evidence>
<dbReference type="GO" id="GO:0005634">
    <property type="term" value="C:nucleus"/>
    <property type="evidence" value="ECO:0007669"/>
    <property type="project" value="UniProtKB-SubCell"/>
</dbReference>
<name>A0A0B1SN84_OESDE</name>
<dbReference type="InterPro" id="IPR004181">
    <property type="entry name" value="Znf_MIZ"/>
</dbReference>
<dbReference type="EMBL" id="KN560510">
    <property type="protein sequence ID" value="KHJ86409.1"/>
    <property type="molecule type" value="Genomic_DNA"/>
</dbReference>
<comment type="pathway">
    <text evidence="2">Protein modification; protein sumoylation.</text>
</comment>
<dbReference type="AlphaFoldDB" id="A0A0B1SN84"/>
<dbReference type="GO" id="GO:0030915">
    <property type="term" value="C:Smc5-Smc6 complex"/>
    <property type="evidence" value="ECO:0007669"/>
    <property type="project" value="InterPro"/>
</dbReference>
<dbReference type="GO" id="GO:0000724">
    <property type="term" value="P:double-strand break repair via homologous recombination"/>
    <property type="evidence" value="ECO:0007669"/>
    <property type="project" value="InterPro"/>
</dbReference>
<evidence type="ECO:0000313" key="16">
    <source>
        <dbReference type="Proteomes" id="UP000053660"/>
    </source>
</evidence>
<evidence type="ECO:0000256" key="1">
    <source>
        <dbReference type="ARBA" id="ARBA00004123"/>
    </source>
</evidence>
<organism evidence="15 16">
    <name type="scientific">Oesophagostomum dentatum</name>
    <name type="common">Nodular worm</name>
    <dbReference type="NCBI Taxonomy" id="61180"/>
    <lineage>
        <taxon>Eukaryota</taxon>
        <taxon>Metazoa</taxon>
        <taxon>Ecdysozoa</taxon>
        <taxon>Nematoda</taxon>
        <taxon>Chromadorea</taxon>
        <taxon>Rhabditida</taxon>
        <taxon>Rhabditina</taxon>
        <taxon>Rhabditomorpha</taxon>
        <taxon>Strongyloidea</taxon>
        <taxon>Strongylidae</taxon>
        <taxon>Oesophagostomum</taxon>
    </lineage>
</organism>
<comment type="similarity">
    <text evidence="3">Belongs to the NSE2 family.</text>
</comment>
<evidence type="ECO:0000256" key="4">
    <source>
        <dbReference type="ARBA" id="ARBA00020923"/>
    </source>
</evidence>
<dbReference type="InterPro" id="IPR026846">
    <property type="entry name" value="Nse2(Mms21)"/>
</dbReference>
<dbReference type="Proteomes" id="UP000053660">
    <property type="component" value="Unassembled WGS sequence"/>
</dbReference>
<keyword evidence="6" id="KW-0479">Metal-binding</keyword>
<keyword evidence="10" id="KW-0539">Nucleus</keyword>
<dbReference type="UniPathway" id="UPA00886"/>
<evidence type="ECO:0000259" key="14">
    <source>
        <dbReference type="PROSITE" id="PS51044"/>
    </source>
</evidence>
<sequence>MTVSKNSFDSMIRDVDFDILESGLHDALKLLKDTPLFDEAKDSYLKAIEEAEKLDIQLAKDSDVLTNMHERSSGATAFRVEKLKKQYDEGCANSDARGYAAAAIASLRSRRPQPVADNDGEEMAVVEVVRSHRDPLGGGLIKDPVKSKYCGHVYDRKTLQQYIDDNRARRNACYQCPYSLCKSKKNMDMGDMIDCPEFLLS</sequence>
<dbReference type="InterPro" id="IPR013083">
    <property type="entry name" value="Znf_RING/FYVE/PHD"/>
</dbReference>
<dbReference type="Gene3D" id="3.30.40.10">
    <property type="entry name" value="Zinc/RING finger domain, C3HC4 (zinc finger)"/>
    <property type="match status" value="1"/>
</dbReference>
<evidence type="ECO:0000256" key="12">
    <source>
        <dbReference type="ARBA" id="ARBA00032533"/>
    </source>
</evidence>
<dbReference type="Pfam" id="PF11789">
    <property type="entry name" value="zf-Nse"/>
    <property type="match status" value="1"/>
</dbReference>
<protein>
    <recommendedName>
        <fullName evidence="4">E3 SUMO-protein ligase NSE2</fullName>
    </recommendedName>
    <alternativeName>
        <fullName evidence="11">E3 SUMO-protein transferase NSE2</fullName>
    </alternativeName>
    <alternativeName>
        <fullName evidence="12">Non-structural maintenance of chromosomes element 2 homolog</fullName>
    </alternativeName>
</protein>
<keyword evidence="8" id="KW-0833">Ubl conjugation pathway</keyword>
<comment type="subcellular location">
    <subcellularLocation>
        <location evidence="1">Nucleus</location>
    </subcellularLocation>
</comment>
<evidence type="ECO:0000256" key="10">
    <source>
        <dbReference type="ARBA" id="ARBA00023242"/>
    </source>
</evidence>
<evidence type="ECO:0000313" key="15">
    <source>
        <dbReference type="EMBL" id="KHJ86409.1"/>
    </source>
</evidence>
<keyword evidence="9" id="KW-0862">Zinc</keyword>
<dbReference type="OrthoDB" id="26899at2759"/>
<dbReference type="PANTHER" id="PTHR21330:SF1">
    <property type="entry name" value="E3 SUMO-PROTEIN LIGASE NSE2"/>
    <property type="match status" value="1"/>
</dbReference>
<keyword evidence="5" id="KW-0808">Transferase</keyword>
<evidence type="ECO:0000256" key="7">
    <source>
        <dbReference type="ARBA" id="ARBA00022771"/>
    </source>
</evidence>
<feature type="domain" description="SP-RING-type" evidence="14">
    <location>
        <begin position="119"/>
        <end position="201"/>
    </location>
</feature>
<keyword evidence="7 13" id="KW-0863">Zinc-finger</keyword>
<dbReference type="GO" id="GO:0008270">
    <property type="term" value="F:zinc ion binding"/>
    <property type="evidence" value="ECO:0007669"/>
    <property type="project" value="UniProtKB-KW"/>
</dbReference>
<proteinExistence type="inferred from homology"/>
<evidence type="ECO:0000256" key="13">
    <source>
        <dbReference type="PROSITE-ProRule" id="PRU00452"/>
    </source>
</evidence>
<keyword evidence="16" id="KW-1185">Reference proteome</keyword>
<evidence type="ECO:0000256" key="3">
    <source>
        <dbReference type="ARBA" id="ARBA00008212"/>
    </source>
</evidence>
<evidence type="ECO:0000256" key="8">
    <source>
        <dbReference type="ARBA" id="ARBA00022786"/>
    </source>
</evidence>
<evidence type="ECO:0000256" key="6">
    <source>
        <dbReference type="ARBA" id="ARBA00022723"/>
    </source>
</evidence>
<dbReference type="SUPFAM" id="SSF57850">
    <property type="entry name" value="RING/U-box"/>
    <property type="match status" value="1"/>
</dbReference>
<dbReference type="PANTHER" id="PTHR21330">
    <property type="entry name" value="E3 SUMO-PROTEIN LIGASE NSE2"/>
    <property type="match status" value="1"/>
</dbReference>
<evidence type="ECO:0000256" key="2">
    <source>
        <dbReference type="ARBA" id="ARBA00004718"/>
    </source>
</evidence>
<evidence type="ECO:0000256" key="5">
    <source>
        <dbReference type="ARBA" id="ARBA00022679"/>
    </source>
</evidence>
<dbReference type="GO" id="GO:0061665">
    <property type="term" value="F:SUMO ligase activity"/>
    <property type="evidence" value="ECO:0007669"/>
    <property type="project" value="TreeGrafter"/>
</dbReference>
<dbReference type="GO" id="GO:0016925">
    <property type="term" value="P:protein sumoylation"/>
    <property type="evidence" value="ECO:0007669"/>
    <property type="project" value="UniProtKB-UniPathway"/>
</dbReference>
<evidence type="ECO:0000256" key="9">
    <source>
        <dbReference type="ARBA" id="ARBA00022833"/>
    </source>
</evidence>
<gene>
    <name evidence="15" type="ORF">OESDEN_13846</name>
</gene>